<comment type="caution">
    <text evidence="2">The sequence shown here is derived from an EMBL/GenBank/DDBJ whole genome shotgun (WGS) entry which is preliminary data.</text>
</comment>
<dbReference type="RefSeq" id="WP_269423883.1">
    <property type="nucleotide sequence ID" value="NZ_JAPWGY010000004.1"/>
</dbReference>
<evidence type="ECO:0000313" key="3">
    <source>
        <dbReference type="Proteomes" id="UP001069802"/>
    </source>
</evidence>
<keyword evidence="3" id="KW-1185">Reference proteome</keyword>
<dbReference type="Proteomes" id="UP001069802">
    <property type="component" value="Unassembled WGS sequence"/>
</dbReference>
<accession>A0ABT4LKV9</accession>
<evidence type="ECO:0000313" key="2">
    <source>
        <dbReference type="EMBL" id="MCZ4281721.1"/>
    </source>
</evidence>
<keyword evidence="1" id="KW-1133">Transmembrane helix</keyword>
<proteinExistence type="predicted"/>
<organism evidence="2 3">
    <name type="scientific">Kiloniella laminariae</name>
    <dbReference type="NCBI Taxonomy" id="454162"/>
    <lineage>
        <taxon>Bacteria</taxon>
        <taxon>Pseudomonadati</taxon>
        <taxon>Pseudomonadota</taxon>
        <taxon>Alphaproteobacteria</taxon>
        <taxon>Rhodospirillales</taxon>
        <taxon>Kiloniellaceae</taxon>
        <taxon>Kiloniella</taxon>
    </lineage>
</organism>
<name>A0ABT4LKV9_9PROT</name>
<sequence length="222" mass="25878">MLKITLIITIVSVTIAVIFAMIYDRNPLFFSLVSQGEWVTFSGSIIGSIIAVGGVYIVAQHQLNFERSKVKKITQKSQEKAILELKSYFSDRKSQNDFFLAYYKAIRTEIQKPTNQEIAQYKKYLNKINKLIETQILKSLSELVEFIIEIESNDTKVDIIKYINRQTKFDYFKANANRLKNLVTYRLNYEQGIQNEKEILINIKKELDYDSGLLKLILNNLR</sequence>
<evidence type="ECO:0000256" key="1">
    <source>
        <dbReference type="SAM" id="Phobius"/>
    </source>
</evidence>
<keyword evidence="1" id="KW-0472">Membrane</keyword>
<reference evidence="2" key="1">
    <citation type="submission" date="2022-12" db="EMBL/GenBank/DDBJ databases">
        <title>Bacterial isolates from different developmental stages of Nematostella vectensis.</title>
        <authorList>
            <person name="Fraune S."/>
        </authorList>
    </citation>
    <scope>NUCLEOTIDE SEQUENCE</scope>
    <source>
        <strain evidence="2">G21630-S1</strain>
    </source>
</reference>
<gene>
    <name evidence="2" type="ORF">O4H49_13100</name>
</gene>
<dbReference type="EMBL" id="JAPWGY010000004">
    <property type="protein sequence ID" value="MCZ4281721.1"/>
    <property type="molecule type" value="Genomic_DNA"/>
</dbReference>
<feature type="transmembrane region" description="Helical" evidence="1">
    <location>
        <begin position="5"/>
        <end position="23"/>
    </location>
</feature>
<feature type="transmembrane region" description="Helical" evidence="1">
    <location>
        <begin position="38"/>
        <end position="59"/>
    </location>
</feature>
<keyword evidence="1" id="KW-0812">Transmembrane</keyword>
<protein>
    <submittedName>
        <fullName evidence="2">Uncharacterized protein</fullName>
    </submittedName>
</protein>